<dbReference type="FunFam" id="2.60.40.3110:FF:000001">
    <property type="entry name" value="Putative fimbrial outer membrane usher"/>
    <property type="match status" value="1"/>
</dbReference>
<dbReference type="Pfam" id="PF00577">
    <property type="entry name" value="Usher"/>
    <property type="match status" value="1"/>
</dbReference>
<keyword evidence="7 9" id="KW-0472">Membrane</keyword>
<dbReference type="Pfam" id="PF13953">
    <property type="entry name" value="PapC_C"/>
    <property type="match status" value="1"/>
</dbReference>
<evidence type="ECO:0000256" key="2">
    <source>
        <dbReference type="ARBA" id="ARBA00008064"/>
    </source>
</evidence>
<feature type="domain" description="PapC N-terminal" evidence="12">
    <location>
        <begin position="33"/>
        <end position="187"/>
    </location>
</feature>
<evidence type="ECO:0000259" key="11">
    <source>
        <dbReference type="Pfam" id="PF13953"/>
    </source>
</evidence>
<dbReference type="Pfam" id="PF13954">
    <property type="entry name" value="PapC_N"/>
    <property type="match status" value="1"/>
</dbReference>
<dbReference type="EMBL" id="LS483470">
    <property type="protein sequence ID" value="SQI40049.1"/>
    <property type="molecule type" value="Genomic_DNA"/>
</dbReference>
<evidence type="ECO:0000256" key="10">
    <source>
        <dbReference type="SAM" id="SignalP"/>
    </source>
</evidence>
<feature type="domain" description="PapC-like C-terminal" evidence="11">
    <location>
        <begin position="768"/>
        <end position="831"/>
    </location>
</feature>
<evidence type="ECO:0000313" key="14">
    <source>
        <dbReference type="Proteomes" id="UP000249005"/>
    </source>
</evidence>
<dbReference type="PROSITE" id="PS01151">
    <property type="entry name" value="FIMBRIAL_USHER"/>
    <property type="match status" value="1"/>
</dbReference>
<keyword evidence="9" id="KW-1029">Fimbrium biogenesis</keyword>
<dbReference type="Gene3D" id="2.60.40.2070">
    <property type="match status" value="1"/>
</dbReference>
<organism evidence="13 14">
    <name type="scientific">Leminorella richardii</name>
    <dbReference type="NCBI Taxonomy" id="158841"/>
    <lineage>
        <taxon>Bacteria</taxon>
        <taxon>Pseudomonadati</taxon>
        <taxon>Pseudomonadota</taxon>
        <taxon>Gammaproteobacteria</taxon>
        <taxon>Enterobacterales</taxon>
        <taxon>Budviciaceae</taxon>
        <taxon>Leminorella</taxon>
    </lineage>
</organism>
<dbReference type="Proteomes" id="UP000249005">
    <property type="component" value="Chromosome 1"/>
</dbReference>
<keyword evidence="8 9" id="KW-0998">Cell outer membrane</keyword>
<name>A0A2X4UND1_9GAMM</name>
<dbReference type="SUPFAM" id="SSF141729">
    <property type="entry name" value="FimD N-terminal domain-like"/>
    <property type="match status" value="1"/>
</dbReference>
<proteinExistence type="inferred from homology"/>
<dbReference type="InterPro" id="IPR025949">
    <property type="entry name" value="PapC-like_C"/>
</dbReference>
<dbReference type="Gene3D" id="2.60.40.3110">
    <property type="match status" value="1"/>
</dbReference>
<dbReference type="PANTHER" id="PTHR30451">
    <property type="entry name" value="OUTER MEMBRANE USHER PROTEIN"/>
    <property type="match status" value="1"/>
</dbReference>
<evidence type="ECO:0000256" key="9">
    <source>
        <dbReference type="RuleBase" id="RU003884"/>
    </source>
</evidence>
<dbReference type="GO" id="GO:0009297">
    <property type="term" value="P:pilus assembly"/>
    <property type="evidence" value="ECO:0007669"/>
    <property type="project" value="InterPro"/>
</dbReference>
<dbReference type="InterPro" id="IPR018030">
    <property type="entry name" value="Fimbrial_membr_usher_CS"/>
</dbReference>
<dbReference type="AlphaFoldDB" id="A0A2X4UND1"/>
<keyword evidence="3 9" id="KW-0813">Transport</keyword>
<dbReference type="Gene3D" id="3.10.20.410">
    <property type="match status" value="1"/>
</dbReference>
<evidence type="ECO:0000256" key="1">
    <source>
        <dbReference type="ARBA" id="ARBA00004571"/>
    </source>
</evidence>
<evidence type="ECO:0000256" key="5">
    <source>
        <dbReference type="ARBA" id="ARBA00022692"/>
    </source>
</evidence>
<dbReference type="PANTHER" id="PTHR30451:SF20">
    <property type="entry name" value="FIMBRIAE USHER"/>
    <property type="match status" value="1"/>
</dbReference>
<dbReference type="RefSeq" id="WP_145960345.1">
    <property type="nucleotide sequence ID" value="NZ_LR698987.1"/>
</dbReference>
<accession>A0A2X4UND1</accession>
<evidence type="ECO:0000259" key="12">
    <source>
        <dbReference type="Pfam" id="PF13954"/>
    </source>
</evidence>
<evidence type="ECO:0000256" key="8">
    <source>
        <dbReference type="ARBA" id="ARBA00023237"/>
    </source>
</evidence>
<evidence type="ECO:0000256" key="7">
    <source>
        <dbReference type="ARBA" id="ARBA00023136"/>
    </source>
</evidence>
<keyword evidence="5 9" id="KW-0812">Transmembrane</keyword>
<keyword evidence="13" id="KW-0346">Stress response</keyword>
<dbReference type="InterPro" id="IPR000015">
    <property type="entry name" value="Fimb_usher"/>
</dbReference>
<dbReference type="GO" id="GO:0015473">
    <property type="term" value="F:fimbrial usher porin activity"/>
    <property type="evidence" value="ECO:0007669"/>
    <property type="project" value="InterPro"/>
</dbReference>
<gene>
    <name evidence="13" type="primary">htrE_2</name>
    <name evidence="13" type="ORF">NCTC12151_01505</name>
</gene>
<keyword evidence="4" id="KW-1134">Transmembrane beta strand</keyword>
<comment type="subcellular location">
    <subcellularLocation>
        <location evidence="1 9">Cell outer membrane</location>
        <topology evidence="1 9">Multi-pass membrane protein</topology>
    </subcellularLocation>
</comment>
<protein>
    <submittedName>
        <fullName evidence="13">Heat shock protein E</fullName>
    </submittedName>
</protein>
<dbReference type="InterPro" id="IPR037224">
    <property type="entry name" value="PapC_N_sf"/>
</dbReference>
<dbReference type="KEGG" id="lri:NCTC12151_01505"/>
<evidence type="ECO:0000256" key="3">
    <source>
        <dbReference type="ARBA" id="ARBA00022448"/>
    </source>
</evidence>
<keyword evidence="6 10" id="KW-0732">Signal</keyword>
<sequence length="849" mass="92264">MLSFNRSLSPLAAAILLAFPGWALADDVDDGIEFNPHFMSPDSQRRIDLTRYNQDLAPTGIHSAELIVNGRRIGRDAIRIQDQTVDGKRIPKVDICVKPSTLTVLDINVAELESSAQKMVADAKGREDECLALNQLLPEGSVAFDANEQSLNLTLPELYIVQRPRGYVNPEQWDTGITAATLGYNLSASRTSYSGQDFDTLYGNINSGFNLKGWYFRHNGVYTKVTNSNSDYNNINTYLQRDIPAIQGRLLAGDANTKGELFDTLSFRGAQIANEEQMLPNSVRGYAPVVRGTARTAAKVIVRQGGNVIYERTVAPGPFEITDLYPTGYGGNLDVSIEEADGSQQNFQVPYASTSNLLRPGTHHYSLTYGKLRSTQLRSEPVLVEGTYRRGISNGLTLYSGVQGNSNYQALQGGASIGTPIGAFSLDVTHAKTKLGDAWGTESGQSYQVKYSQMIESTGSNLSVAAYRFSTDGYMDFSTGMSTREVVSQGYDKQAVKRAKNRLMLSASQPLPDGWGQFYASAWQQAYWDKTRTDRQYQLGYSNSIKRLNYSLSVNRNQDEFGKFQNTYMLNLVLPLDNLLGFSQVGMTVNRGPGSTMNEQLFASGTSGDERQYSYNVTAGHNSNGGKGRGSSSSLVTNGSMRTPYTTLSALAGTGKGYETYSAGMSGAMVAHSGGLTLSPYSGDTYALVEAKGAKGAKMVGYPGIKVDGFGYALVPYLTAYQLNDVEISPKGLSNNVELNLTSQKVAPYSGAVVKLKYETTVGYPALISAPQVDGQPLPFGAEVFDEQGRHIGVVGQGGRIFARVPTTEGVLKVVWGDSTDRQCRVRYMLPANADLENDSAIKFNSVCE</sequence>
<dbReference type="InterPro" id="IPR025885">
    <property type="entry name" value="PapC_N"/>
</dbReference>
<evidence type="ECO:0000256" key="6">
    <source>
        <dbReference type="ARBA" id="ARBA00022729"/>
    </source>
</evidence>
<dbReference type="GO" id="GO:0009279">
    <property type="term" value="C:cell outer membrane"/>
    <property type="evidence" value="ECO:0007669"/>
    <property type="project" value="UniProtKB-SubCell"/>
</dbReference>
<keyword evidence="14" id="KW-1185">Reference proteome</keyword>
<dbReference type="OrthoDB" id="6554712at2"/>
<evidence type="ECO:0000256" key="4">
    <source>
        <dbReference type="ARBA" id="ARBA00022452"/>
    </source>
</evidence>
<reference evidence="13 14" key="1">
    <citation type="submission" date="2018-06" db="EMBL/GenBank/DDBJ databases">
        <authorList>
            <consortium name="Pathogen Informatics"/>
            <person name="Doyle S."/>
        </authorList>
    </citation>
    <scope>NUCLEOTIDE SEQUENCE [LARGE SCALE GENOMIC DNA]</scope>
    <source>
        <strain evidence="13 14">NCTC12151</strain>
    </source>
</reference>
<feature type="chain" id="PRO_5016181692" evidence="10">
    <location>
        <begin position="26"/>
        <end position="849"/>
    </location>
</feature>
<dbReference type="InterPro" id="IPR043142">
    <property type="entry name" value="PapC-like_C_sf"/>
</dbReference>
<feature type="signal peptide" evidence="10">
    <location>
        <begin position="1"/>
        <end position="25"/>
    </location>
</feature>
<comment type="similarity">
    <text evidence="2 9">Belongs to the fimbrial export usher family.</text>
</comment>
<dbReference type="Gene3D" id="2.60.40.2610">
    <property type="entry name" value="Outer membrane usher protein FimD, plug domain"/>
    <property type="match status" value="1"/>
</dbReference>
<dbReference type="InterPro" id="IPR042186">
    <property type="entry name" value="FimD_plug_dom"/>
</dbReference>
<evidence type="ECO:0000313" key="13">
    <source>
        <dbReference type="EMBL" id="SQI40049.1"/>
    </source>
</evidence>